<dbReference type="InterPro" id="IPR006119">
    <property type="entry name" value="Resolv_N"/>
</dbReference>
<dbReference type="PROSITE" id="PS51736">
    <property type="entry name" value="RECOMBINASES_3"/>
    <property type="match status" value="1"/>
</dbReference>
<evidence type="ECO:0000313" key="4">
    <source>
        <dbReference type="Proteomes" id="UP000054404"/>
    </source>
</evidence>
<accession>A0A0W1KHV4</accession>
<gene>
    <name evidence="3" type="primary">tnpR_2</name>
    <name evidence="3" type="ORF">AQZ59_01593</name>
</gene>
<evidence type="ECO:0000259" key="1">
    <source>
        <dbReference type="PROSITE" id="PS51736"/>
    </source>
</evidence>
<dbReference type="Gene3D" id="3.40.50.1390">
    <property type="entry name" value="Resolvase, N-terminal catalytic domain"/>
    <property type="match status" value="1"/>
</dbReference>
<dbReference type="OrthoDB" id="3243391at2"/>
<dbReference type="STRING" id="59561.AQZ59_01593"/>
<reference evidence="3 4" key="1">
    <citation type="submission" date="2015-11" db="EMBL/GenBank/DDBJ databases">
        <title>Draft Genome Sequence of the Type Strain Trueperella bernardiae LCDC 89-0504T, Isolated from Blood Culture.</title>
        <authorList>
            <person name="Bernier A.-M."/>
            <person name="Bernard K."/>
        </authorList>
    </citation>
    <scope>NUCLEOTIDE SEQUENCE [LARGE SCALE GENOMIC DNA]</scope>
    <source>
        <strain evidence="3 4">LCDC 89-0504</strain>
    </source>
</reference>
<dbReference type="Pfam" id="PF00239">
    <property type="entry name" value="Resolvase"/>
    <property type="match status" value="1"/>
</dbReference>
<feature type="domain" description="Resolvase/invertase-type recombinase catalytic" evidence="1">
    <location>
        <begin position="19"/>
        <end position="167"/>
    </location>
</feature>
<feature type="domain" description="Recombinase" evidence="2">
    <location>
        <begin position="174"/>
        <end position="298"/>
    </location>
</feature>
<dbReference type="InterPro" id="IPR011109">
    <property type="entry name" value="DNA_bind_recombinase_dom"/>
</dbReference>
<dbReference type="SMART" id="SM00857">
    <property type="entry name" value="Resolvase"/>
    <property type="match status" value="1"/>
</dbReference>
<dbReference type="PANTHER" id="PTHR30461:SF23">
    <property type="entry name" value="DNA RECOMBINASE-RELATED"/>
    <property type="match status" value="1"/>
</dbReference>
<evidence type="ECO:0000259" key="2">
    <source>
        <dbReference type="PROSITE" id="PS51737"/>
    </source>
</evidence>
<dbReference type="PANTHER" id="PTHR30461">
    <property type="entry name" value="DNA-INVERTASE FROM LAMBDOID PROPHAGE"/>
    <property type="match status" value="1"/>
</dbReference>
<protein>
    <submittedName>
        <fullName evidence="3">Transposon Tn3 resolvase</fullName>
    </submittedName>
</protein>
<name>A0A0W1KHV4_9ACTO</name>
<dbReference type="Gene3D" id="3.90.1750.20">
    <property type="entry name" value="Putative Large Serine Recombinase, Chain B, Domain 2"/>
    <property type="match status" value="1"/>
</dbReference>
<dbReference type="AlphaFoldDB" id="A0A0W1KHV4"/>
<dbReference type="Pfam" id="PF07508">
    <property type="entry name" value="Recombinase"/>
    <property type="match status" value="1"/>
</dbReference>
<dbReference type="Proteomes" id="UP000054404">
    <property type="component" value="Unassembled WGS sequence"/>
</dbReference>
<dbReference type="PATRIC" id="fig|59561.3.peg.1587"/>
<dbReference type="InterPro" id="IPR038109">
    <property type="entry name" value="DNA_bind_recomb_sf"/>
</dbReference>
<sequence length="416" mass="46061">MAHISVVTPMRQPAPKLVNVAAYARVSTNAVEQLASLSAQVSYYSRLIQSTPGWAYAGVFTDEGITGTSTKSRQGLADLMDTARSGGVDIVLCKSISRLARNTIDLLATVRELKDLGVAVRFERERIDTLSADGELLLTLLASFAQEESRSLSQNVKWAIRNRYKSGGTNSFVVYGYQWADGQFTIVEEEAKIVRLLFANYLDGISPEKTATMLNAEGKRSRGGGRFYGSVFRRMLENERYKGCQMLQKMYRPTIQAPTRSFNDGEMPRYWVEQALPAIIDQAMFDTVQAEIAHRREAGPAATPSKNTGVFTGRICCAACGKNYQRKTRTYKSGTSYKFWRCWSACTGNGNPCRGHNLRETLLEQACADMLGTQGFDPVQVGEQIVMIEAFEHQLTFHLADGTMTPVGLTSEGRLA</sequence>
<dbReference type="EMBL" id="LNIZ01000008">
    <property type="protein sequence ID" value="KTF03633.1"/>
    <property type="molecule type" value="Genomic_DNA"/>
</dbReference>
<dbReference type="InterPro" id="IPR050639">
    <property type="entry name" value="SSR_resolvase"/>
</dbReference>
<comment type="caution">
    <text evidence="3">The sequence shown here is derived from an EMBL/GenBank/DDBJ whole genome shotgun (WGS) entry which is preliminary data.</text>
</comment>
<dbReference type="CDD" id="cd00338">
    <property type="entry name" value="Ser_Recombinase"/>
    <property type="match status" value="1"/>
</dbReference>
<dbReference type="Pfam" id="PF13408">
    <property type="entry name" value="Zn_ribbon_recom"/>
    <property type="match status" value="1"/>
</dbReference>
<proteinExistence type="predicted"/>
<keyword evidence="4" id="KW-1185">Reference proteome</keyword>
<organism evidence="3 4">
    <name type="scientific">Trueperella bernardiae</name>
    <dbReference type="NCBI Taxonomy" id="59561"/>
    <lineage>
        <taxon>Bacteria</taxon>
        <taxon>Bacillati</taxon>
        <taxon>Actinomycetota</taxon>
        <taxon>Actinomycetes</taxon>
        <taxon>Actinomycetales</taxon>
        <taxon>Actinomycetaceae</taxon>
        <taxon>Trueperella</taxon>
    </lineage>
</organism>
<dbReference type="RefSeq" id="WP_062614105.1">
    <property type="nucleotide sequence ID" value="NZ_LNIZ01000008.1"/>
</dbReference>
<dbReference type="InterPro" id="IPR025827">
    <property type="entry name" value="Zn_ribbon_recom_dom"/>
</dbReference>
<dbReference type="GO" id="GO:0003677">
    <property type="term" value="F:DNA binding"/>
    <property type="evidence" value="ECO:0007669"/>
    <property type="project" value="InterPro"/>
</dbReference>
<dbReference type="PROSITE" id="PS51737">
    <property type="entry name" value="RECOMBINASE_DNA_BIND"/>
    <property type="match status" value="1"/>
</dbReference>
<dbReference type="InterPro" id="IPR036162">
    <property type="entry name" value="Resolvase-like_N_sf"/>
</dbReference>
<dbReference type="SUPFAM" id="SSF53041">
    <property type="entry name" value="Resolvase-like"/>
    <property type="match status" value="1"/>
</dbReference>
<dbReference type="GO" id="GO:0000150">
    <property type="term" value="F:DNA strand exchange activity"/>
    <property type="evidence" value="ECO:0007669"/>
    <property type="project" value="InterPro"/>
</dbReference>
<evidence type="ECO:0000313" key="3">
    <source>
        <dbReference type="EMBL" id="KTF03633.1"/>
    </source>
</evidence>